<keyword evidence="1" id="KW-0175">Coiled coil</keyword>
<keyword evidence="2" id="KW-0547">Nucleotide-binding</keyword>
<organism evidence="2 3">
    <name type="scientific">Blastococcus carthaginiensis</name>
    <dbReference type="NCBI Taxonomy" id="3050034"/>
    <lineage>
        <taxon>Bacteria</taxon>
        <taxon>Bacillati</taxon>
        <taxon>Actinomycetota</taxon>
        <taxon>Actinomycetes</taxon>
        <taxon>Geodermatophilales</taxon>
        <taxon>Geodermatophilaceae</taxon>
        <taxon>Blastococcus</taxon>
    </lineage>
</organism>
<dbReference type="Pfam" id="PF13558">
    <property type="entry name" value="SbcC_Walker_B"/>
    <property type="match status" value="1"/>
</dbReference>
<sequence length="1129" mass="125105">MTSPVHLAADEQPRPDVSPGFRLDRLELLNWGTFDQKVWTLRAGGANTLLTGDIGSGKSTVVDAVTTLLLPAQRISYNKAAGADTRERSLRSYAQGHWRSERNEATGTTRQVGLRAGSTYSVLLAVFTNPGYDATVTLAQVFWLKDGDSGQPDRFYVTADGDLAIAADFADFGTDVAALKRRLRGRAGASVQTSFPEYGRDYRRRLGIDSEQALELFHQTVSMKAVSDLNGFVRSHMLEPFDAAGWIDQLVGHFDDLTRAHESVVRARTQLDQLRPVLTDADAHDRLAAEIAALDAQREALPVHTARLRAELLAHRIEQLRESVAEDDRELARLADDLGRHRARERELIVERAGHGGDRLARIDELVDAEERALDARRQKAATFGDLLTTVGLDPVADERGFSARRAEIRAAAAAAESDAAEAQNRLRELAVDARGLQDESDDLRAELASLRQRTSSLPRQSLELRQRLVSELGIPGAALPLAGELIQVAPAHRAWEGAAERLLRGFALSLLVPDEHYPAVSRWIDAHDLRTRLVYYRVPARVPALPALPSADSLAAKLEIKDSAVRPWLEAQLAHRADHACVDSIEAFQRTPKALTRAGQIKEPGGRHEKNDATRIDDRRSYVLGWSNAEKIEALLAQAQRLQERLNRLADDRARVEATYRTAAERGRTLSKLDVFDTWSELDWPAVVRRIADLTAERERLLSASGKLGRIDRELGAVRSAISETDGALSACQQRRGGHGTELADAEQRATAVAARLGTAGAVPAQHLDALAGRAAARPGGPPTTLPDVDAWEEALRSQLTDERDQRAKRQSGVESRLVRAMARFIGDHPVETSEMDASVAAADEFRALHERLTGDDLPRFEATFKRYLNENTIRDIAGFLAELNKRAELIAQRVATINASLVGIDYNPGRYIRLDTQLTPHPEIKDFKRDLRACTDDALADGDDQYSEQRFLQVKAIVERLRGRPGHADVDRNWSRFVTDVRNWFVFTASERWREDDTEYETYSDSGGKSGGQKEKLAYTILAASLAYQFRLDPAAARSKTFRFVVIDEAFGRGSDESTRFALTLFTRLGLQLLIVTPLQKIHVIEPHVAAVGFVDNPTGRFSRLQSMTIEEYREQQALRRAAGDAG</sequence>
<evidence type="ECO:0000313" key="2">
    <source>
        <dbReference type="EMBL" id="MDP5185116.1"/>
    </source>
</evidence>
<name>A0ABT9IHQ8_9ACTN</name>
<feature type="coiled-coil region" evidence="1">
    <location>
        <begin position="310"/>
        <end position="337"/>
    </location>
</feature>
<dbReference type="Gene3D" id="3.40.50.300">
    <property type="entry name" value="P-loop containing nucleotide triphosphate hydrolases"/>
    <property type="match status" value="1"/>
</dbReference>
<dbReference type="InterPro" id="IPR027417">
    <property type="entry name" value="P-loop_NTPase"/>
</dbReference>
<dbReference type="EMBL" id="JASNFN010000037">
    <property type="protein sequence ID" value="MDP5185116.1"/>
    <property type="molecule type" value="Genomic_DNA"/>
</dbReference>
<feature type="coiled-coil region" evidence="1">
    <location>
        <begin position="630"/>
        <end position="667"/>
    </location>
</feature>
<keyword evidence="2" id="KW-0067">ATP-binding</keyword>
<dbReference type="Proteomes" id="UP001233673">
    <property type="component" value="Unassembled WGS sequence"/>
</dbReference>
<reference evidence="3" key="1">
    <citation type="submission" date="2023-05" db="EMBL/GenBank/DDBJ databases">
        <title>Draft genome of Pseudofrankia sp. BMG5.37.</title>
        <authorList>
            <person name="Gtari M."/>
            <person name="Ghodhbane F."/>
            <person name="Sbissi I."/>
        </authorList>
    </citation>
    <scope>NUCLEOTIDE SEQUENCE [LARGE SCALE GENOMIC DNA]</scope>
    <source>
        <strain evidence="3">BMG 814</strain>
    </source>
</reference>
<dbReference type="SUPFAM" id="SSF52540">
    <property type="entry name" value="P-loop containing nucleoside triphosphate hydrolases"/>
    <property type="match status" value="1"/>
</dbReference>
<comment type="caution">
    <text evidence="2">The sequence shown here is derived from an EMBL/GenBank/DDBJ whole genome shotgun (WGS) entry which is preliminary data.</text>
</comment>
<accession>A0ABT9IHQ8</accession>
<evidence type="ECO:0000313" key="3">
    <source>
        <dbReference type="Proteomes" id="UP001233673"/>
    </source>
</evidence>
<dbReference type="RefSeq" id="WP_306001642.1">
    <property type="nucleotide sequence ID" value="NZ_JASNFN010000037.1"/>
</dbReference>
<dbReference type="GO" id="GO:0005524">
    <property type="term" value="F:ATP binding"/>
    <property type="evidence" value="ECO:0007669"/>
    <property type="project" value="UniProtKB-KW"/>
</dbReference>
<dbReference type="Pfam" id="PF13555">
    <property type="entry name" value="AAA_29"/>
    <property type="match status" value="1"/>
</dbReference>
<proteinExistence type="predicted"/>
<gene>
    <name evidence="2" type="ORF">QOZ88_20990</name>
</gene>
<keyword evidence="3" id="KW-1185">Reference proteome</keyword>
<feature type="coiled-coil region" evidence="1">
    <location>
        <begin position="404"/>
        <end position="454"/>
    </location>
</feature>
<evidence type="ECO:0000256" key="1">
    <source>
        <dbReference type="SAM" id="Coils"/>
    </source>
</evidence>
<protein>
    <submittedName>
        <fullName evidence="2">ATP-binding protein</fullName>
    </submittedName>
</protein>